<accession>A0A1Q2CVY7</accession>
<protein>
    <recommendedName>
        <fullName evidence="7">Type II secretion system protein GspF domain-containing protein</fullName>
    </recommendedName>
</protein>
<feature type="domain" description="Type II secretion system protein GspF" evidence="7">
    <location>
        <begin position="101"/>
        <end position="218"/>
    </location>
</feature>
<dbReference type="PANTHER" id="PTHR35007">
    <property type="entry name" value="INTEGRAL MEMBRANE PROTEIN-RELATED"/>
    <property type="match status" value="1"/>
</dbReference>
<dbReference type="GO" id="GO:0005886">
    <property type="term" value="C:plasma membrane"/>
    <property type="evidence" value="ECO:0007669"/>
    <property type="project" value="UniProtKB-SubCell"/>
</dbReference>
<evidence type="ECO:0000256" key="1">
    <source>
        <dbReference type="ARBA" id="ARBA00004651"/>
    </source>
</evidence>
<evidence type="ECO:0000256" key="4">
    <source>
        <dbReference type="ARBA" id="ARBA00022989"/>
    </source>
</evidence>
<organism evidence="8 9">
    <name type="scientific">Tessaracoccus flavescens</name>
    <dbReference type="NCBI Taxonomy" id="399497"/>
    <lineage>
        <taxon>Bacteria</taxon>
        <taxon>Bacillati</taxon>
        <taxon>Actinomycetota</taxon>
        <taxon>Actinomycetes</taxon>
        <taxon>Propionibacteriales</taxon>
        <taxon>Propionibacteriaceae</taxon>
        <taxon>Tessaracoccus</taxon>
    </lineage>
</organism>
<dbReference type="InterPro" id="IPR018076">
    <property type="entry name" value="T2SS_GspF_dom"/>
</dbReference>
<comment type="subcellular location">
    <subcellularLocation>
        <location evidence="1">Cell membrane</location>
        <topology evidence="1">Multi-pass membrane protein</topology>
    </subcellularLocation>
</comment>
<gene>
    <name evidence="8" type="ORF">BW733_04940</name>
</gene>
<name>A0A1Q2CVY7_9ACTN</name>
<keyword evidence="5 6" id="KW-0472">Membrane</keyword>
<evidence type="ECO:0000256" key="2">
    <source>
        <dbReference type="ARBA" id="ARBA00022475"/>
    </source>
</evidence>
<dbReference type="AlphaFoldDB" id="A0A1Q2CVY7"/>
<reference evidence="8 9" key="1">
    <citation type="journal article" date="2008" name="Int. J. Syst. Evol. Microbiol.">
        <title>Tessaracoccus flavescens sp. nov., isolated from marine sediment.</title>
        <authorList>
            <person name="Lee D.W."/>
            <person name="Lee S.D."/>
        </authorList>
    </citation>
    <scope>NUCLEOTIDE SEQUENCE [LARGE SCALE GENOMIC DNA]</scope>
    <source>
        <strain evidence="8 9">SST-39T</strain>
    </source>
</reference>
<dbReference type="Proteomes" id="UP000188235">
    <property type="component" value="Chromosome"/>
</dbReference>
<keyword evidence="9" id="KW-1185">Reference proteome</keyword>
<dbReference type="RefSeq" id="WP_077348470.1">
    <property type="nucleotide sequence ID" value="NZ_CP019607.1"/>
</dbReference>
<evidence type="ECO:0000256" key="3">
    <source>
        <dbReference type="ARBA" id="ARBA00022692"/>
    </source>
</evidence>
<dbReference type="OrthoDB" id="3732900at2"/>
<feature type="transmembrane region" description="Helical" evidence="6">
    <location>
        <begin position="239"/>
        <end position="258"/>
    </location>
</feature>
<dbReference type="Pfam" id="PF00482">
    <property type="entry name" value="T2SSF"/>
    <property type="match status" value="1"/>
</dbReference>
<sequence>MIVGAVALAALAAVVFLGPSHAGSLRRLAVSAQTRTPRRLLPVRWPVLWLVGLLVAIAVVPALTLWLLSGAVASATVWFLLRAHLARRRERASAAECARSARILAGLLASGQIPTAALREAAMECPVLAPAAEASALGADVGEQLLRTATEPGRGALRPVAAAWRLSERSGAPVAQILARVAENLRRQQQLAAVVDAELAAARTSGHIMAALPFLAIGLGFAVGVNSLDFLAREPLGQVLVLVGVVLTAAGVLWIDALSRPKRGRR</sequence>
<keyword evidence="3 6" id="KW-0812">Transmembrane</keyword>
<proteinExistence type="predicted"/>
<evidence type="ECO:0000256" key="5">
    <source>
        <dbReference type="ARBA" id="ARBA00023136"/>
    </source>
</evidence>
<feature type="transmembrane region" description="Helical" evidence="6">
    <location>
        <begin position="208"/>
        <end position="227"/>
    </location>
</feature>
<dbReference type="KEGG" id="tfa:BW733_04940"/>
<evidence type="ECO:0000256" key="6">
    <source>
        <dbReference type="SAM" id="Phobius"/>
    </source>
</evidence>
<keyword evidence="4 6" id="KW-1133">Transmembrane helix</keyword>
<evidence type="ECO:0000313" key="8">
    <source>
        <dbReference type="EMBL" id="AQP50278.1"/>
    </source>
</evidence>
<evidence type="ECO:0000313" key="9">
    <source>
        <dbReference type="Proteomes" id="UP000188235"/>
    </source>
</evidence>
<dbReference type="EMBL" id="CP019607">
    <property type="protein sequence ID" value="AQP50278.1"/>
    <property type="molecule type" value="Genomic_DNA"/>
</dbReference>
<dbReference type="PANTHER" id="PTHR35007:SF4">
    <property type="entry name" value="CONSERVED TRANSMEMBRANE PROTEIN-RELATED"/>
    <property type="match status" value="1"/>
</dbReference>
<keyword evidence="2" id="KW-1003">Cell membrane</keyword>
<evidence type="ECO:0000259" key="7">
    <source>
        <dbReference type="Pfam" id="PF00482"/>
    </source>
</evidence>
<dbReference type="STRING" id="399497.BW733_04940"/>
<feature type="transmembrane region" description="Helical" evidence="6">
    <location>
        <begin position="48"/>
        <end position="81"/>
    </location>
</feature>